<feature type="transmembrane region" description="Helical" evidence="8">
    <location>
        <begin position="291"/>
        <end position="316"/>
    </location>
</feature>
<evidence type="ECO:0000256" key="7">
    <source>
        <dbReference type="ARBA" id="ARBA00023136"/>
    </source>
</evidence>
<dbReference type="PANTHER" id="PTHR22907">
    <property type="entry name" value="GH04558P"/>
    <property type="match status" value="1"/>
</dbReference>
<proteinExistence type="predicted"/>
<comment type="subcellular location">
    <subcellularLocation>
        <location evidence="1">Cell membrane</location>
        <topology evidence="1">Single-pass type I membrane protein</topology>
    </subcellularLocation>
</comment>
<dbReference type="InterPro" id="IPR057475">
    <property type="entry name" value="CUT_C"/>
</dbReference>
<reference evidence="10" key="1">
    <citation type="journal article" date="2014" name="Nat. Genet.">
        <title>Genome and transcriptome of the porcine whipworm Trichuris suis.</title>
        <authorList>
            <person name="Jex A.R."/>
            <person name="Nejsum P."/>
            <person name="Schwarz E.M."/>
            <person name="Hu L."/>
            <person name="Young N.D."/>
            <person name="Hall R.S."/>
            <person name="Korhonen P.K."/>
            <person name="Liao S."/>
            <person name="Thamsborg S."/>
            <person name="Xia J."/>
            <person name="Xu P."/>
            <person name="Wang S."/>
            <person name="Scheerlinck J.P."/>
            <person name="Hofmann A."/>
            <person name="Sternberg P.W."/>
            <person name="Wang J."/>
            <person name="Gasser R.B."/>
        </authorList>
    </citation>
    <scope>NUCLEOTIDE SEQUENCE [LARGE SCALE GENOMIC DNA]</scope>
    <source>
        <strain evidence="10">DCEP-RM93F</strain>
    </source>
</reference>
<dbReference type="PROSITE" id="PS51034">
    <property type="entry name" value="ZP_2"/>
    <property type="match status" value="1"/>
</dbReference>
<dbReference type="InterPro" id="IPR056953">
    <property type="entry name" value="CUT_N"/>
</dbReference>
<evidence type="ECO:0000256" key="5">
    <source>
        <dbReference type="ARBA" id="ARBA00022729"/>
    </source>
</evidence>
<evidence type="ECO:0000259" key="9">
    <source>
        <dbReference type="PROSITE" id="PS51034"/>
    </source>
</evidence>
<sequence>MMDKICACSCDNLNLLAGLLLSVKSMARGKKHSSLVQVHGEPAVDCQPHSIQISFQTLKPFSGHVYVRGHYSSNDCHNDYASSKDTIIVMQIPFSKCGMRRQRIANPKGLSVSTTLVISFHHAFITSLDRAFNVQCSYVEEDLIMTQNMDVSCSKDNFILTDLSYLGDMEAGVESHIFKFADKPHVYFTCQVRLLIKREQPSQKPICSFPSNPRNKRDLSKANTNSILGAIPKSRSTDIDIMASPILVLDLDLQHQNVVRGLSRSSAETETTSAEEYTYQKKKQTVCMMPVTFAVFLTGMSLLMLTLLILLGYSLFRYCPSQALSC</sequence>
<accession>A0A085NMS1</accession>
<dbReference type="EMBL" id="KL367485">
    <property type="protein sequence ID" value="KFD70767.1"/>
    <property type="molecule type" value="Genomic_DNA"/>
</dbReference>
<keyword evidence="7 8" id="KW-0472">Membrane</keyword>
<dbReference type="PANTHER" id="PTHR22907:SF54">
    <property type="entry name" value="GH04558P"/>
    <property type="match status" value="1"/>
</dbReference>
<organism evidence="10">
    <name type="scientific">Trichuris suis</name>
    <name type="common">pig whipworm</name>
    <dbReference type="NCBI Taxonomy" id="68888"/>
    <lineage>
        <taxon>Eukaryota</taxon>
        <taxon>Metazoa</taxon>
        <taxon>Ecdysozoa</taxon>
        <taxon>Nematoda</taxon>
        <taxon>Enoplea</taxon>
        <taxon>Dorylaimia</taxon>
        <taxon>Trichinellida</taxon>
        <taxon>Trichuridae</taxon>
        <taxon>Trichuris</taxon>
    </lineage>
</organism>
<evidence type="ECO:0000256" key="1">
    <source>
        <dbReference type="ARBA" id="ARBA00004251"/>
    </source>
</evidence>
<keyword evidence="2" id="KW-0193">Cuticle</keyword>
<dbReference type="SMART" id="SM00241">
    <property type="entry name" value="ZP"/>
    <property type="match status" value="1"/>
</dbReference>
<dbReference type="InterPro" id="IPR001507">
    <property type="entry name" value="ZP_dom"/>
</dbReference>
<protein>
    <recommendedName>
        <fullName evidence="9">ZP domain-containing protein</fullName>
    </recommendedName>
</protein>
<dbReference type="Pfam" id="PF25301">
    <property type="entry name" value="CUT_C"/>
    <property type="match status" value="1"/>
</dbReference>
<evidence type="ECO:0000256" key="3">
    <source>
        <dbReference type="ARBA" id="ARBA00022475"/>
    </source>
</evidence>
<gene>
    <name evidence="10" type="ORF">M514_16889</name>
</gene>
<keyword evidence="6 8" id="KW-1133">Transmembrane helix</keyword>
<dbReference type="AlphaFoldDB" id="A0A085NMS1"/>
<evidence type="ECO:0000256" key="6">
    <source>
        <dbReference type="ARBA" id="ARBA00022989"/>
    </source>
</evidence>
<dbReference type="GO" id="GO:0005886">
    <property type="term" value="C:plasma membrane"/>
    <property type="evidence" value="ECO:0007669"/>
    <property type="project" value="UniProtKB-SubCell"/>
</dbReference>
<dbReference type="Pfam" id="PF25057">
    <property type="entry name" value="CUT_N"/>
    <property type="match status" value="1"/>
</dbReference>
<dbReference type="Proteomes" id="UP000030758">
    <property type="component" value="Unassembled WGS sequence"/>
</dbReference>
<name>A0A085NMS1_9BILA</name>
<keyword evidence="3" id="KW-1003">Cell membrane</keyword>
<dbReference type="InterPro" id="IPR051962">
    <property type="entry name" value="Cuticlin"/>
</dbReference>
<evidence type="ECO:0000256" key="8">
    <source>
        <dbReference type="SAM" id="Phobius"/>
    </source>
</evidence>
<keyword evidence="5" id="KW-0732">Signal</keyword>
<keyword evidence="4 8" id="KW-0812">Transmembrane</keyword>
<feature type="domain" description="ZP" evidence="9">
    <location>
        <begin position="45"/>
        <end position="326"/>
    </location>
</feature>
<evidence type="ECO:0000256" key="2">
    <source>
        <dbReference type="ARBA" id="ARBA00022460"/>
    </source>
</evidence>
<dbReference type="GO" id="GO:0042302">
    <property type="term" value="F:structural constituent of cuticle"/>
    <property type="evidence" value="ECO:0007669"/>
    <property type="project" value="UniProtKB-KW"/>
</dbReference>
<evidence type="ECO:0000256" key="4">
    <source>
        <dbReference type="ARBA" id="ARBA00022692"/>
    </source>
</evidence>
<evidence type="ECO:0000313" key="10">
    <source>
        <dbReference type="EMBL" id="KFD70767.1"/>
    </source>
</evidence>